<dbReference type="InterPro" id="IPR015795">
    <property type="entry name" value="Pyrv_Knase_C"/>
</dbReference>
<comment type="cofactor">
    <cofactor evidence="1">
        <name>Mg(2+)</name>
        <dbReference type="ChEBI" id="CHEBI:18420"/>
    </cofactor>
</comment>
<dbReference type="Gene3D" id="3.40.1380.20">
    <property type="entry name" value="Pyruvate kinase, C-terminal domain"/>
    <property type="match status" value="2"/>
</dbReference>
<evidence type="ECO:0000256" key="6">
    <source>
        <dbReference type="ARBA" id="ARBA00022679"/>
    </source>
</evidence>
<dbReference type="UniPathway" id="UPA00109">
    <property type="reaction ID" value="UER00188"/>
</dbReference>
<evidence type="ECO:0000256" key="8">
    <source>
        <dbReference type="ARBA" id="ARBA00022741"/>
    </source>
</evidence>
<evidence type="ECO:0000256" key="9">
    <source>
        <dbReference type="ARBA" id="ARBA00022777"/>
    </source>
</evidence>
<evidence type="ECO:0000256" key="5">
    <source>
        <dbReference type="ARBA" id="ARBA00012142"/>
    </source>
</evidence>
<feature type="domain" description="Pyruvate kinase C-terminal" evidence="17">
    <location>
        <begin position="421"/>
        <end position="539"/>
    </location>
</feature>
<keyword evidence="7" id="KW-0479">Metal-binding</keyword>
<keyword evidence="8" id="KW-0547">Nucleotide-binding</keyword>
<dbReference type="PRINTS" id="PR01050">
    <property type="entry name" value="PYRUVTKNASE"/>
</dbReference>
<dbReference type="FunFam" id="3.20.20.60:FF:000025">
    <property type="entry name" value="Pyruvate kinase"/>
    <property type="match status" value="1"/>
</dbReference>
<dbReference type="Pfam" id="PF00224">
    <property type="entry name" value="PK"/>
    <property type="match status" value="1"/>
</dbReference>
<dbReference type="NCBIfam" id="NF004491">
    <property type="entry name" value="PRK05826.1"/>
    <property type="match status" value="1"/>
</dbReference>
<keyword evidence="12" id="KW-0630">Potassium</keyword>
<evidence type="ECO:0000256" key="12">
    <source>
        <dbReference type="ARBA" id="ARBA00022958"/>
    </source>
</evidence>
<comment type="catalytic activity">
    <reaction evidence="15">
        <text>pyruvate + ATP = phosphoenolpyruvate + ADP + H(+)</text>
        <dbReference type="Rhea" id="RHEA:18157"/>
        <dbReference type="ChEBI" id="CHEBI:15361"/>
        <dbReference type="ChEBI" id="CHEBI:15378"/>
        <dbReference type="ChEBI" id="CHEBI:30616"/>
        <dbReference type="ChEBI" id="CHEBI:58702"/>
        <dbReference type="ChEBI" id="CHEBI:456216"/>
        <dbReference type="EC" id="2.7.1.40"/>
    </reaction>
</comment>
<dbReference type="SUPFAM" id="SSF52935">
    <property type="entry name" value="PK C-terminal domain-like"/>
    <property type="match status" value="1"/>
</dbReference>
<dbReference type="InterPro" id="IPR036918">
    <property type="entry name" value="Pyrv_Knase_C_sf"/>
</dbReference>
<dbReference type="InterPro" id="IPR015806">
    <property type="entry name" value="Pyrv_Knase_insert_dom_sf"/>
</dbReference>
<dbReference type="SUPFAM" id="SSF51621">
    <property type="entry name" value="Phosphoenolpyruvate/pyruvate domain"/>
    <property type="match status" value="1"/>
</dbReference>
<evidence type="ECO:0000256" key="3">
    <source>
        <dbReference type="ARBA" id="ARBA00004997"/>
    </source>
</evidence>
<evidence type="ECO:0000256" key="4">
    <source>
        <dbReference type="ARBA" id="ARBA00008663"/>
    </source>
</evidence>
<dbReference type="SUPFAM" id="SSF50800">
    <property type="entry name" value="PK beta-barrel domain-like"/>
    <property type="match status" value="1"/>
</dbReference>
<dbReference type="GO" id="GO:0005524">
    <property type="term" value="F:ATP binding"/>
    <property type="evidence" value="ECO:0007669"/>
    <property type="project" value="UniProtKB-KW"/>
</dbReference>
<feature type="domain" description="Pyruvate kinase barrel" evidence="16">
    <location>
        <begin position="55"/>
        <end position="386"/>
    </location>
</feature>
<keyword evidence="13 15" id="KW-0324">Glycolysis</keyword>
<accession>A0A8C1W1R0</accession>
<dbReference type="NCBIfam" id="TIGR01064">
    <property type="entry name" value="pyruv_kin"/>
    <property type="match status" value="1"/>
</dbReference>
<dbReference type="GO" id="GO:0004743">
    <property type="term" value="F:pyruvate kinase activity"/>
    <property type="evidence" value="ECO:0007669"/>
    <property type="project" value="UniProtKB-EC"/>
</dbReference>
<dbReference type="Gene3D" id="3.20.20.60">
    <property type="entry name" value="Phosphoenolpyruvate-binding domains"/>
    <property type="match status" value="1"/>
</dbReference>
<evidence type="ECO:0000259" key="16">
    <source>
        <dbReference type="Pfam" id="PF00224"/>
    </source>
</evidence>
<dbReference type="InterPro" id="IPR015793">
    <property type="entry name" value="Pyrv_Knase_brl"/>
</dbReference>
<dbReference type="InterPro" id="IPR001697">
    <property type="entry name" value="Pyr_Knase"/>
</dbReference>
<comment type="similarity">
    <text evidence="4 15">Belongs to the pyruvate kinase family.</text>
</comment>
<keyword evidence="10" id="KW-0067">ATP-binding</keyword>
<dbReference type="FunFam" id="2.40.33.10:FF:000023">
    <property type="entry name" value="Pyruvate kinase PKM"/>
    <property type="match status" value="1"/>
</dbReference>
<dbReference type="GO" id="GO:0016301">
    <property type="term" value="F:kinase activity"/>
    <property type="evidence" value="ECO:0007669"/>
    <property type="project" value="UniProtKB-KW"/>
</dbReference>
<evidence type="ECO:0000256" key="2">
    <source>
        <dbReference type="ARBA" id="ARBA00001958"/>
    </source>
</evidence>
<evidence type="ECO:0000256" key="13">
    <source>
        <dbReference type="ARBA" id="ARBA00023152"/>
    </source>
</evidence>
<keyword evidence="9 15" id="KW-0418">Kinase</keyword>
<proteinExistence type="inferred from homology"/>
<dbReference type="Proteomes" id="UP000694700">
    <property type="component" value="Unplaced"/>
</dbReference>
<evidence type="ECO:0000259" key="17">
    <source>
        <dbReference type="Pfam" id="PF02887"/>
    </source>
</evidence>
<sequence length="542" mass="59649">NVTFLAVADTAPAMSQTKTTGSAFIQRQQMPAAMAETFLEHLCLLDIDSEPTVSRNTGIVCTIGPASRSVETLKEMIKSGMNVARMNFSHGTHEYHAETIKNVRDATESFGPGSIEYRPVAIALDTKGPEIRTGLIKGVITEVKLVKGNMIKLTLDDNFKDNCNENILWLDYKNITKVVQQGSYVYIDDGLISLKVKEIGSDFLNCEIQNGGMLGSKKGVNLPGASVDLPAVSEKDIQDLQFGVEQNVDMVFASFIRKAADVHAVRKVLGEKGKDIRIISKLENHEGVRKFDEILEASDGIMVARGDLGIEIPTEKVFLAQKMMIGRCNRIGKPIICATQMLESMIKKPRPTRAESSDVANAVLDGADCIMLSGETAKGEYPLESVRTQHQIAREAEAAMFHRQVFEELRRTTHLTRDPTESVAIGSVEASFKCCASAIIVLTKTGRSAQLLSRYRPRAPIMAVTRNGQTARQLHLYRGVIPILYTKPANDVWAEDVDLRVSFALEIGKARKYFKSGDVIIVVTGWRPGSGYTNTMRIVVVP</sequence>
<dbReference type="PROSITE" id="PS00110">
    <property type="entry name" value="PYRUVATE_KINASE"/>
    <property type="match status" value="1"/>
</dbReference>
<dbReference type="InterPro" id="IPR040442">
    <property type="entry name" value="Pyrv_kinase-like_dom_sf"/>
</dbReference>
<reference evidence="18" key="1">
    <citation type="submission" date="2025-08" db="UniProtKB">
        <authorList>
            <consortium name="Ensembl"/>
        </authorList>
    </citation>
    <scope>IDENTIFICATION</scope>
</reference>
<keyword evidence="14" id="KW-0670">Pyruvate</keyword>
<comment type="cofactor">
    <cofactor evidence="2">
        <name>K(+)</name>
        <dbReference type="ChEBI" id="CHEBI:29103"/>
    </cofactor>
</comment>
<name>A0A8C1W1R0_CYPCA</name>
<evidence type="ECO:0000256" key="7">
    <source>
        <dbReference type="ARBA" id="ARBA00022723"/>
    </source>
</evidence>
<evidence type="ECO:0000256" key="15">
    <source>
        <dbReference type="RuleBase" id="RU000504"/>
    </source>
</evidence>
<dbReference type="InterPro" id="IPR011037">
    <property type="entry name" value="Pyrv_Knase-like_insert_dom_sf"/>
</dbReference>
<accession>A0A8C1AQ61</accession>
<dbReference type="NCBIfam" id="NF004978">
    <property type="entry name" value="PRK06354.1"/>
    <property type="match status" value="1"/>
</dbReference>
<evidence type="ECO:0000256" key="1">
    <source>
        <dbReference type="ARBA" id="ARBA00001946"/>
    </source>
</evidence>
<dbReference type="Ensembl" id="ENSCCRT00015062383.1">
    <property type="protein sequence ID" value="ENSCCRP00015060415.1"/>
    <property type="gene ID" value="ENSCCRG00015023900.1"/>
</dbReference>
<dbReference type="PANTHER" id="PTHR11817">
    <property type="entry name" value="PYRUVATE KINASE"/>
    <property type="match status" value="1"/>
</dbReference>
<dbReference type="Gene3D" id="2.40.33.10">
    <property type="entry name" value="PK beta-barrel domain-like"/>
    <property type="match status" value="1"/>
</dbReference>
<dbReference type="FunFam" id="3.40.1380.20:FF:000001">
    <property type="entry name" value="Pyruvate kinase"/>
    <property type="match status" value="1"/>
</dbReference>
<evidence type="ECO:0000313" key="18">
    <source>
        <dbReference type="Ensembl" id="ENSCCRP00015060415.1"/>
    </source>
</evidence>
<dbReference type="InterPro" id="IPR015813">
    <property type="entry name" value="Pyrv/PenolPyrv_kinase-like_dom"/>
</dbReference>
<dbReference type="CDD" id="cd00288">
    <property type="entry name" value="Pyruvate_Kinase"/>
    <property type="match status" value="1"/>
</dbReference>
<dbReference type="AlphaFoldDB" id="A0A8C1W1R0"/>
<evidence type="ECO:0000256" key="11">
    <source>
        <dbReference type="ARBA" id="ARBA00022842"/>
    </source>
</evidence>
<dbReference type="GO" id="GO:0030955">
    <property type="term" value="F:potassium ion binding"/>
    <property type="evidence" value="ECO:0007669"/>
    <property type="project" value="InterPro"/>
</dbReference>
<comment type="pathway">
    <text evidence="3 15">Carbohydrate degradation; glycolysis; pyruvate from D-glyceraldehyde 3-phosphate: step 5/5.</text>
</comment>
<keyword evidence="11 15" id="KW-0460">Magnesium</keyword>
<evidence type="ECO:0000313" key="19">
    <source>
        <dbReference type="Proteomes" id="UP000694700"/>
    </source>
</evidence>
<keyword evidence="6 15" id="KW-0808">Transferase</keyword>
<protein>
    <recommendedName>
        <fullName evidence="5 15">Pyruvate kinase</fullName>
        <ecNumber evidence="5 15">2.7.1.40</ecNumber>
    </recommendedName>
</protein>
<dbReference type="EC" id="2.7.1.40" evidence="5 15"/>
<evidence type="ECO:0000256" key="10">
    <source>
        <dbReference type="ARBA" id="ARBA00022840"/>
    </source>
</evidence>
<evidence type="ECO:0000256" key="14">
    <source>
        <dbReference type="ARBA" id="ARBA00023317"/>
    </source>
</evidence>
<dbReference type="InterPro" id="IPR018209">
    <property type="entry name" value="Pyrv_Knase_AS"/>
</dbReference>
<dbReference type="Pfam" id="PF02887">
    <property type="entry name" value="PK_C"/>
    <property type="match status" value="1"/>
</dbReference>
<organism evidence="18 19">
    <name type="scientific">Cyprinus carpio</name>
    <name type="common">Common carp</name>
    <dbReference type="NCBI Taxonomy" id="7962"/>
    <lineage>
        <taxon>Eukaryota</taxon>
        <taxon>Metazoa</taxon>
        <taxon>Chordata</taxon>
        <taxon>Craniata</taxon>
        <taxon>Vertebrata</taxon>
        <taxon>Euteleostomi</taxon>
        <taxon>Actinopterygii</taxon>
        <taxon>Neopterygii</taxon>
        <taxon>Teleostei</taxon>
        <taxon>Ostariophysi</taxon>
        <taxon>Cypriniformes</taxon>
        <taxon>Cyprinidae</taxon>
        <taxon>Cyprininae</taxon>
        <taxon>Cyprinus</taxon>
    </lineage>
</organism>
<dbReference type="GO" id="GO:0000287">
    <property type="term" value="F:magnesium ion binding"/>
    <property type="evidence" value="ECO:0007669"/>
    <property type="project" value="InterPro"/>
</dbReference>